<evidence type="ECO:0000256" key="10">
    <source>
        <dbReference type="RuleBase" id="RU000461"/>
    </source>
</evidence>
<keyword evidence="11" id="KW-0472">Membrane</keyword>
<dbReference type="PRINTS" id="PR00385">
    <property type="entry name" value="P450"/>
</dbReference>
<dbReference type="GO" id="GO:0004497">
    <property type="term" value="F:monooxygenase activity"/>
    <property type="evidence" value="ECO:0007669"/>
    <property type="project" value="UniProtKB-KW"/>
</dbReference>
<name>A0A9P5YP47_9AGAR</name>
<dbReference type="PANTHER" id="PTHR46300:SF7">
    <property type="entry name" value="P450, PUTATIVE (EUROFUNG)-RELATED"/>
    <property type="match status" value="1"/>
</dbReference>
<dbReference type="InterPro" id="IPR050364">
    <property type="entry name" value="Cytochrome_P450_fung"/>
</dbReference>
<dbReference type="AlphaFoldDB" id="A0A9P5YP47"/>
<feature type="transmembrane region" description="Helical" evidence="11">
    <location>
        <begin position="42"/>
        <end position="62"/>
    </location>
</feature>
<dbReference type="Gene3D" id="1.10.630.10">
    <property type="entry name" value="Cytochrome P450"/>
    <property type="match status" value="1"/>
</dbReference>
<keyword evidence="8 10" id="KW-0503">Monooxygenase</keyword>
<dbReference type="SUPFAM" id="SSF48264">
    <property type="entry name" value="Cytochrome P450"/>
    <property type="match status" value="1"/>
</dbReference>
<dbReference type="OrthoDB" id="1470350at2759"/>
<dbReference type="GO" id="GO:0020037">
    <property type="term" value="F:heme binding"/>
    <property type="evidence" value="ECO:0007669"/>
    <property type="project" value="InterPro"/>
</dbReference>
<keyword evidence="6 10" id="KW-0560">Oxidoreductase</keyword>
<dbReference type="InterPro" id="IPR001128">
    <property type="entry name" value="Cyt_P450"/>
</dbReference>
<comment type="similarity">
    <text evidence="3 10">Belongs to the cytochrome P450 family.</text>
</comment>
<gene>
    <name evidence="12" type="ORF">BDN70DRAFT_868386</name>
</gene>
<evidence type="ECO:0000256" key="5">
    <source>
        <dbReference type="ARBA" id="ARBA00022723"/>
    </source>
</evidence>
<reference evidence="12" key="1">
    <citation type="submission" date="2020-11" db="EMBL/GenBank/DDBJ databases">
        <authorList>
            <consortium name="DOE Joint Genome Institute"/>
            <person name="Ahrendt S."/>
            <person name="Riley R."/>
            <person name="Andreopoulos W."/>
            <person name="Labutti K."/>
            <person name="Pangilinan J."/>
            <person name="Ruiz-Duenas F.J."/>
            <person name="Barrasa J.M."/>
            <person name="Sanchez-Garcia M."/>
            <person name="Camarero S."/>
            <person name="Miyauchi S."/>
            <person name="Serrano A."/>
            <person name="Linde D."/>
            <person name="Babiker R."/>
            <person name="Drula E."/>
            <person name="Ayuso-Fernandez I."/>
            <person name="Pacheco R."/>
            <person name="Padilla G."/>
            <person name="Ferreira P."/>
            <person name="Barriuso J."/>
            <person name="Kellner H."/>
            <person name="Castanera R."/>
            <person name="Alfaro M."/>
            <person name="Ramirez L."/>
            <person name="Pisabarro A.G."/>
            <person name="Kuo A."/>
            <person name="Tritt A."/>
            <person name="Lipzen A."/>
            <person name="He G."/>
            <person name="Yan M."/>
            <person name="Ng V."/>
            <person name="Cullen D."/>
            <person name="Martin F."/>
            <person name="Rosso M.-N."/>
            <person name="Henrissat B."/>
            <person name="Hibbett D."/>
            <person name="Martinez A.T."/>
            <person name="Grigoriev I.V."/>
        </authorList>
    </citation>
    <scope>NUCLEOTIDE SEQUENCE</scope>
    <source>
        <strain evidence="12">CIRM-BRFM 674</strain>
    </source>
</reference>
<comment type="cofactor">
    <cofactor evidence="1 9">
        <name>heme</name>
        <dbReference type="ChEBI" id="CHEBI:30413"/>
    </cofactor>
</comment>
<evidence type="ECO:0000256" key="9">
    <source>
        <dbReference type="PIRSR" id="PIRSR602401-1"/>
    </source>
</evidence>
<accession>A0A9P5YP47</accession>
<evidence type="ECO:0000313" key="12">
    <source>
        <dbReference type="EMBL" id="KAF9472451.1"/>
    </source>
</evidence>
<comment type="pathway">
    <text evidence="2">Secondary metabolite biosynthesis.</text>
</comment>
<evidence type="ECO:0000256" key="4">
    <source>
        <dbReference type="ARBA" id="ARBA00022617"/>
    </source>
</evidence>
<organism evidence="12 13">
    <name type="scientific">Pholiota conissans</name>
    <dbReference type="NCBI Taxonomy" id="109636"/>
    <lineage>
        <taxon>Eukaryota</taxon>
        <taxon>Fungi</taxon>
        <taxon>Dikarya</taxon>
        <taxon>Basidiomycota</taxon>
        <taxon>Agaricomycotina</taxon>
        <taxon>Agaricomycetes</taxon>
        <taxon>Agaricomycetidae</taxon>
        <taxon>Agaricales</taxon>
        <taxon>Agaricineae</taxon>
        <taxon>Strophariaceae</taxon>
        <taxon>Pholiota</taxon>
    </lineage>
</organism>
<dbReference type="GO" id="GO:0016705">
    <property type="term" value="F:oxidoreductase activity, acting on paired donors, with incorporation or reduction of molecular oxygen"/>
    <property type="evidence" value="ECO:0007669"/>
    <property type="project" value="InterPro"/>
</dbReference>
<sequence length="526" mass="59585">MIASVNDTIFIQTIKRWPRCIDERKLRPLMSYLDLLLRLHPYAYPVIGLSLILLYFIAAQWFSLLRRLPYPPGPPERFLTRNTGNMPHSKACVAFTEWGKKYGGISHFRIFNKHTIILNTQEDCANLLEKRSNIYSDRPSSAMLDLMGWTTFNAGFMHYNSRWRSHRRIFQQYFRPNASLNYRPIQTRKVNDLLYSLLTTPEDFMEHCRTLPAAVIMAITYDHDVSPKDDHFVNLADAANQRLSASVFPGASLLNAIPILRFTPSWFPGARFKRFGSESRKMVYEMRDVPLASVEDKMKEGKAPNCILAELLQGHKSQEEYEAAAGVAATAYAAGADTTVSTLGTFFYSMGSERLANFDDRASMPYIEAMHREVLRWRPVLPLGLPHAATSSDIYNGFYIPKGATVIGNIWAITHDPVKYPEPDVFNPDRFFRENGELNDDKVDAVFGFGRRICPGQHLASATLWLAIATILQNFDISKKVDSSGKEIPISGEYTDGMISHPLPFECSITPRTSMANKIISDAVKS</sequence>
<evidence type="ECO:0000256" key="7">
    <source>
        <dbReference type="ARBA" id="ARBA00023004"/>
    </source>
</evidence>
<keyword evidence="11" id="KW-1133">Transmembrane helix</keyword>
<keyword evidence="11" id="KW-0812">Transmembrane</keyword>
<dbReference type="Proteomes" id="UP000807469">
    <property type="component" value="Unassembled WGS sequence"/>
</dbReference>
<evidence type="ECO:0000256" key="2">
    <source>
        <dbReference type="ARBA" id="ARBA00005179"/>
    </source>
</evidence>
<evidence type="ECO:0000313" key="13">
    <source>
        <dbReference type="Proteomes" id="UP000807469"/>
    </source>
</evidence>
<evidence type="ECO:0000256" key="8">
    <source>
        <dbReference type="ARBA" id="ARBA00023033"/>
    </source>
</evidence>
<keyword evidence="5 9" id="KW-0479">Metal-binding</keyword>
<dbReference type="GO" id="GO:0005506">
    <property type="term" value="F:iron ion binding"/>
    <property type="evidence" value="ECO:0007669"/>
    <property type="project" value="InterPro"/>
</dbReference>
<dbReference type="InterPro" id="IPR002401">
    <property type="entry name" value="Cyt_P450_E_grp-I"/>
</dbReference>
<dbReference type="PRINTS" id="PR00463">
    <property type="entry name" value="EP450I"/>
</dbReference>
<keyword evidence="13" id="KW-1185">Reference proteome</keyword>
<dbReference type="InterPro" id="IPR036396">
    <property type="entry name" value="Cyt_P450_sf"/>
</dbReference>
<proteinExistence type="inferred from homology"/>
<dbReference type="PANTHER" id="PTHR46300">
    <property type="entry name" value="P450, PUTATIVE (EUROFUNG)-RELATED-RELATED"/>
    <property type="match status" value="1"/>
</dbReference>
<dbReference type="EMBL" id="MU155534">
    <property type="protein sequence ID" value="KAF9472451.1"/>
    <property type="molecule type" value="Genomic_DNA"/>
</dbReference>
<dbReference type="Pfam" id="PF00067">
    <property type="entry name" value="p450"/>
    <property type="match status" value="1"/>
</dbReference>
<evidence type="ECO:0000256" key="11">
    <source>
        <dbReference type="SAM" id="Phobius"/>
    </source>
</evidence>
<dbReference type="InterPro" id="IPR017972">
    <property type="entry name" value="Cyt_P450_CS"/>
</dbReference>
<evidence type="ECO:0000256" key="1">
    <source>
        <dbReference type="ARBA" id="ARBA00001971"/>
    </source>
</evidence>
<protein>
    <submittedName>
        <fullName evidence="12">Cytochrome P450</fullName>
    </submittedName>
</protein>
<comment type="caution">
    <text evidence="12">The sequence shown here is derived from an EMBL/GenBank/DDBJ whole genome shotgun (WGS) entry which is preliminary data.</text>
</comment>
<keyword evidence="7 9" id="KW-0408">Iron</keyword>
<dbReference type="CDD" id="cd11065">
    <property type="entry name" value="CYP64-like"/>
    <property type="match status" value="1"/>
</dbReference>
<dbReference type="PROSITE" id="PS00086">
    <property type="entry name" value="CYTOCHROME_P450"/>
    <property type="match status" value="1"/>
</dbReference>
<evidence type="ECO:0000256" key="6">
    <source>
        <dbReference type="ARBA" id="ARBA00023002"/>
    </source>
</evidence>
<feature type="binding site" description="axial binding residue" evidence="9">
    <location>
        <position position="454"/>
    </location>
    <ligand>
        <name>heme</name>
        <dbReference type="ChEBI" id="CHEBI:30413"/>
    </ligand>
    <ligandPart>
        <name>Fe</name>
        <dbReference type="ChEBI" id="CHEBI:18248"/>
    </ligandPart>
</feature>
<evidence type="ECO:0000256" key="3">
    <source>
        <dbReference type="ARBA" id="ARBA00010617"/>
    </source>
</evidence>
<keyword evidence="4 9" id="KW-0349">Heme</keyword>